<accession>H8KPX2</accession>
<proteinExistence type="predicted"/>
<dbReference type="Gene3D" id="3.55.50.30">
    <property type="match status" value="1"/>
</dbReference>
<protein>
    <submittedName>
        <fullName evidence="4">Fe2+-dicitrate sensor, membrane component</fullName>
    </submittedName>
</protein>
<dbReference type="GO" id="GO:0016989">
    <property type="term" value="F:sigma factor antagonist activity"/>
    <property type="evidence" value="ECO:0007669"/>
    <property type="project" value="TreeGrafter"/>
</dbReference>
<dbReference type="KEGG" id="scn:Solca_0969"/>
<dbReference type="EMBL" id="CP003349">
    <property type="protein sequence ID" value="AFD06081.1"/>
    <property type="molecule type" value="Genomic_DNA"/>
</dbReference>
<dbReference type="Gene3D" id="2.60.120.1440">
    <property type="match status" value="1"/>
</dbReference>
<keyword evidence="1" id="KW-0472">Membrane</keyword>
<feature type="transmembrane region" description="Helical" evidence="1">
    <location>
        <begin position="79"/>
        <end position="100"/>
    </location>
</feature>
<evidence type="ECO:0000259" key="2">
    <source>
        <dbReference type="Pfam" id="PF04773"/>
    </source>
</evidence>
<dbReference type="PANTHER" id="PTHR30273">
    <property type="entry name" value="PERIPLASMIC SIGNAL SENSOR AND SIGMA FACTOR ACTIVATOR FECR-RELATED"/>
    <property type="match status" value="1"/>
</dbReference>
<dbReference type="HOGENOM" id="CLU_050192_1_0_10"/>
<sequence>MSNNNKWIQEFLDDQTMDEYIVRGTNDEELVVRENTELSKSGIREKYAQHINTENDWKLVQNRVAIRSHYRIISISKRLIRYAAILSIPLAIGITFYFSVKHGDKSTPPPPSTIAAEIHKNKPFLILDDGSQIMLTEEINGRIKGTQVMSMNEILDYSEVNPDKVAFNTLIVPKGDTHKIILEDGTEVFLNADSRLKFRVSFANVHQREVFLESGEAYFNVTQNPEKPFIVHHGNMSVKVLGTSFNVNAYTATVQTTLVEGKVKVDFNNSTKGLTLAPGQQALFDSIHETLEKQTVEVDSYVVWKEGVFALDHASLETLMAQVGRAYDLDIEFKDATLKQLHFSGRVTKSEDVKEVLDVIKKTTHLKFTIKDRRIIIEKSVR</sequence>
<dbReference type="Pfam" id="PF04773">
    <property type="entry name" value="FecR"/>
    <property type="match status" value="1"/>
</dbReference>
<organism evidence="4 5">
    <name type="scientific">Solitalea canadensis (strain ATCC 29591 / DSM 3403 / JCM 21819 / LMG 8368 / NBRC 15130 / NCIMB 12057 / USAM 9D)</name>
    <name type="common">Flexibacter canadensis</name>
    <dbReference type="NCBI Taxonomy" id="929556"/>
    <lineage>
        <taxon>Bacteria</taxon>
        <taxon>Pseudomonadati</taxon>
        <taxon>Bacteroidota</taxon>
        <taxon>Sphingobacteriia</taxon>
        <taxon>Sphingobacteriales</taxon>
        <taxon>Sphingobacteriaceae</taxon>
        <taxon>Solitalea</taxon>
    </lineage>
</organism>
<dbReference type="InterPro" id="IPR012373">
    <property type="entry name" value="Ferrdict_sens_TM"/>
</dbReference>
<dbReference type="Pfam" id="PF16344">
    <property type="entry name" value="FecR_C"/>
    <property type="match status" value="1"/>
</dbReference>
<dbReference type="eggNOG" id="COG3712">
    <property type="taxonomic scope" value="Bacteria"/>
</dbReference>
<evidence type="ECO:0000256" key="1">
    <source>
        <dbReference type="SAM" id="Phobius"/>
    </source>
</evidence>
<feature type="domain" description="FecR protein" evidence="2">
    <location>
        <begin position="172"/>
        <end position="264"/>
    </location>
</feature>
<dbReference type="RefSeq" id="WP_014679309.1">
    <property type="nucleotide sequence ID" value="NC_017770.1"/>
</dbReference>
<reference evidence="4" key="1">
    <citation type="submission" date="2012-02" db="EMBL/GenBank/DDBJ databases">
        <title>The complete genome of Solitalea canadensis DSM 3403.</title>
        <authorList>
            <consortium name="US DOE Joint Genome Institute (JGI-PGF)"/>
            <person name="Lucas S."/>
            <person name="Copeland A."/>
            <person name="Lapidus A."/>
            <person name="Glavina del Rio T."/>
            <person name="Dalin E."/>
            <person name="Tice H."/>
            <person name="Bruce D."/>
            <person name="Goodwin L."/>
            <person name="Pitluck S."/>
            <person name="Peters L."/>
            <person name="Ovchinnikova G."/>
            <person name="Lu M."/>
            <person name="Kyrpides N."/>
            <person name="Mavromatis K."/>
            <person name="Ivanova N."/>
            <person name="Brettin T."/>
            <person name="Detter J.C."/>
            <person name="Han C."/>
            <person name="Larimer F."/>
            <person name="Land M."/>
            <person name="Hauser L."/>
            <person name="Markowitz V."/>
            <person name="Cheng J.-F."/>
            <person name="Hugenholtz P."/>
            <person name="Woyke T."/>
            <person name="Wu D."/>
            <person name="Spring S."/>
            <person name="Schroeder M."/>
            <person name="Kopitz M."/>
            <person name="Brambilla E."/>
            <person name="Klenk H.-P."/>
            <person name="Eisen J.A."/>
        </authorList>
    </citation>
    <scope>NUCLEOTIDE SEQUENCE</scope>
    <source>
        <strain evidence="4">DSM 3403</strain>
    </source>
</reference>
<dbReference type="STRING" id="929556.Solca_0969"/>
<dbReference type="AlphaFoldDB" id="H8KPX2"/>
<dbReference type="OrthoDB" id="737880at2"/>
<keyword evidence="5" id="KW-1185">Reference proteome</keyword>
<evidence type="ECO:0000259" key="3">
    <source>
        <dbReference type="Pfam" id="PF16344"/>
    </source>
</evidence>
<keyword evidence="1" id="KW-1133">Transmembrane helix</keyword>
<dbReference type="PANTHER" id="PTHR30273:SF2">
    <property type="entry name" value="PROTEIN FECR"/>
    <property type="match status" value="1"/>
</dbReference>
<name>H8KPX2_SOLCM</name>
<evidence type="ECO:0000313" key="4">
    <source>
        <dbReference type="EMBL" id="AFD06081.1"/>
    </source>
</evidence>
<keyword evidence="1" id="KW-0812">Transmembrane</keyword>
<evidence type="ECO:0000313" key="5">
    <source>
        <dbReference type="Proteomes" id="UP000007590"/>
    </source>
</evidence>
<gene>
    <name evidence="4" type="ordered locus">Solca_0969</name>
</gene>
<dbReference type="InterPro" id="IPR032508">
    <property type="entry name" value="FecR_C"/>
</dbReference>
<feature type="domain" description="Protein FecR C-terminal" evidence="3">
    <location>
        <begin position="309"/>
        <end position="377"/>
    </location>
</feature>
<dbReference type="InterPro" id="IPR006860">
    <property type="entry name" value="FecR"/>
</dbReference>
<dbReference type="Proteomes" id="UP000007590">
    <property type="component" value="Chromosome"/>
</dbReference>